<evidence type="ECO:0000313" key="2">
    <source>
        <dbReference type="EMBL" id="OEH76614.1"/>
    </source>
</evidence>
<proteinExistence type="predicted"/>
<accession>A0A1D3CZI7</accession>
<evidence type="ECO:0000313" key="3">
    <source>
        <dbReference type="Proteomes" id="UP000095192"/>
    </source>
</evidence>
<dbReference type="VEuPathDB" id="ToxoDB:cyc_02852"/>
<feature type="compositionally biased region" description="Polar residues" evidence="1">
    <location>
        <begin position="7"/>
        <end position="22"/>
    </location>
</feature>
<gene>
    <name evidence="2" type="ORF">cyc_02852</name>
</gene>
<feature type="compositionally biased region" description="Low complexity" evidence="1">
    <location>
        <begin position="173"/>
        <end position="187"/>
    </location>
</feature>
<comment type="caution">
    <text evidence="2">The sequence shown here is derived from an EMBL/GenBank/DDBJ whole genome shotgun (WGS) entry which is preliminary data.</text>
</comment>
<keyword evidence="3" id="KW-1185">Reference proteome</keyword>
<protein>
    <submittedName>
        <fullName evidence="2">Uncharacterized protein</fullName>
    </submittedName>
</protein>
<dbReference type="Proteomes" id="UP000095192">
    <property type="component" value="Unassembled WGS sequence"/>
</dbReference>
<feature type="compositionally biased region" description="Low complexity" evidence="1">
    <location>
        <begin position="50"/>
        <end position="62"/>
    </location>
</feature>
<dbReference type="InParanoid" id="A0A1D3CZI7"/>
<dbReference type="EMBL" id="JROU02001397">
    <property type="protein sequence ID" value="OEH76614.1"/>
    <property type="molecule type" value="Genomic_DNA"/>
</dbReference>
<feature type="region of interest" description="Disordered" evidence="1">
    <location>
        <begin position="38"/>
        <end position="94"/>
    </location>
</feature>
<sequence length="203" mass="22214">MLPPHGNNPQQEQALVHSQQSGSRQCLVDSVLRLGGIYSAREGQQPPPASRQQQQQSALPRLLDPEAEGMPLQPPEGHAAKAPSCEKPRADSALSGQLRQNAWIQQPQPLIVVRESAKPRALQREPQSLMQMEGALDIVFSAAATELASSAAAIPASLSLCTPQFLWLPNTARRQPSSEQQRQQLQQEHPHELHQLRSGCLCT</sequence>
<reference evidence="2 3" key="1">
    <citation type="journal article" date="2016" name="BMC Genomics">
        <title>Comparative genomics reveals Cyclospora cayetanensis possesses coccidia-like metabolism and invasion components but unique surface antigens.</title>
        <authorList>
            <person name="Liu S."/>
            <person name="Wang L."/>
            <person name="Zheng H."/>
            <person name="Xu Z."/>
            <person name="Roellig D.M."/>
            <person name="Li N."/>
            <person name="Frace M.A."/>
            <person name="Tang K."/>
            <person name="Arrowood M.J."/>
            <person name="Moss D.M."/>
            <person name="Zhang L."/>
            <person name="Feng Y."/>
            <person name="Xiao L."/>
        </authorList>
    </citation>
    <scope>NUCLEOTIDE SEQUENCE [LARGE SCALE GENOMIC DNA]</scope>
    <source>
        <strain evidence="2 3">CHN_HEN01</strain>
    </source>
</reference>
<evidence type="ECO:0000256" key="1">
    <source>
        <dbReference type="SAM" id="MobiDB-lite"/>
    </source>
</evidence>
<feature type="region of interest" description="Disordered" evidence="1">
    <location>
        <begin position="173"/>
        <end position="192"/>
    </location>
</feature>
<feature type="region of interest" description="Disordered" evidence="1">
    <location>
        <begin position="1"/>
        <end position="22"/>
    </location>
</feature>
<organism evidence="2 3">
    <name type="scientific">Cyclospora cayetanensis</name>
    <dbReference type="NCBI Taxonomy" id="88456"/>
    <lineage>
        <taxon>Eukaryota</taxon>
        <taxon>Sar</taxon>
        <taxon>Alveolata</taxon>
        <taxon>Apicomplexa</taxon>
        <taxon>Conoidasida</taxon>
        <taxon>Coccidia</taxon>
        <taxon>Eucoccidiorida</taxon>
        <taxon>Eimeriorina</taxon>
        <taxon>Eimeriidae</taxon>
        <taxon>Cyclospora</taxon>
    </lineage>
</organism>
<dbReference type="AlphaFoldDB" id="A0A1D3CZI7"/>
<name>A0A1D3CZI7_9EIME</name>